<sequence length="127" mass="14433">MDVRVYPPPPQSLSATDSSRLGPLQYPDSPYCNKYDSEAMFLGMPEAGLDFVPTNQFRVPPNPHQTHLSAKQTGPLWKRDGPAHSDGPRLPWVNTQQQIHHQWVSGLRHKAGTRQLMKVEILTRIKR</sequence>
<reference evidence="2" key="3">
    <citation type="submission" date="2025-09" db="UniProtKB">
        <authorList>
            <consortium name="Ensembl"/>
        </authorList>
    </citation>
    <scope>IDENTIFICATION</scope>
</reference>
<dbReference type="Proteomes" id="UP000314982">
    <property type="component" value="Unassembled WGS sequence"/>
</dbReference>
<reference evidence="3" key="1">
    <citation type="submission" date="2018-06" db="EMBL/GenBank/DDBJ databases">
        <title>Genome assembly of Danube salmon.</title>
        <authorList>
            <person name="Macqueen D.J."/>
            <person name="Gundappa M.K."/>
        </authorList>
    </citation>
    <scope>NUCLEOTIDE SEQUENCE [LARGE SCALE GENOMIC DNA]</scope>
</reference>
<feature type="region of interest" description="Disordered" evidence="1">
    <location>
        <begin position="60"/>
        <end position="89"/>
    </location>
</feature>
<reference evidence="2" key="2">
    <citation type="submission" date="2025-08" db="UniProtKB">
        <authorList>
            <consortium name="Ensembl"/>
        </authorList>
    </citation>
    <scope>IDENTIFICATION</scope>
</reference>
<name>A0A4W5NUW2_9TELE</name>
<evidence type="ECO:0000313" key="2">
    <source>
        <dbReference type="Ensembl" id="ENSHHUP00000056036.1"/>
    </source>
</evidence>
<keyword evidence="3" id="KW-1185">Reference proteome</keyword>
<dbReference type="STRING" id="62062.ENSHHUP00000056036"/>
<accession>A0A4W5NUW2</accession>
<protein>
    <submittedName>
        <fullName evidence="2">Uncharacterized protein</fullName>
    </submittedName>
</protein>
<organism evidence="2 3">
    <name type="scientific">Hucho hucho</name>
    <name type="common">huchen</name>
    <dbReference type="NCBI Taxonomy" id="62062"/>
    <lineage>
        <taxon>Eukaryota</taxon>
        <taxon>Metazoa</taxon>
        <taxon>Chordata</taxon>
        <taxon>Craniata</taxon>
        <taxon>Vertebrata</taxon>
        <taxon>Euteleostomi</taxon>
        <taxon>Actinopterygii</taxon>
        <taxon>Neopterygii</taxon>
        <taxon>Teleostei</taxon>
        <taxon>Protacanthopterygii</taxon>
        <taxon>Salmoniformes</taxon>
        <taxon>Salmonidae</taxon>
        <taxon>Salmoninae</taxon>
        <taxon>Hucho</taxon>
    </lineage>
</organism>
<feature type="region of interest" description="Disordered" evidence="1">
    <location>
        <begin position="1"/>
        <end position="25"/>
    </location>
</feature>
<evidence type="ECO:0000256" key="1">
    <source>
        <dbReference type="SAM" id="MobiDB-lite"/>
    </source>
</evidence>
<dbReference type="AlphaFoldDB" id="A0A4W5NUW2"/>
<dbReference type="Ensembl" id="ENSHHUT00000057970.1">
    <property type="protein sequence ID" value="ENSHHUP00000056036.1"/>
    <property type="gene ID" value="ENSHHUG00000033470.1"/>
</dbReference>
<feature type="compositionally biased region" description="Basic and acidic residues" evidence="1">
    <location>
        <begin position="77"/>
        <end position="87"/>
    </location>
</feature>
<proteinExistence type="predicted"/>
<evidence type="ECO:0000313" key="3">
    <source>
        <dbReference type="Proteomes" id="UP000314982"/>
    </source>
</evidence>
<feature type="compositionally biased region" description="Pro residues" evidence="1">
    <location>
        <begin position="1"/>
        <end position="11"/>
    </location>
</feature>